<dbReference type="EMBL" id="CAMPGE010012384">
    <property type="protein sequence ID" value="CAI2371151.1"/>
    <property type="molecule type" value="Genomic_DNA"/>
</dbReference>
<dbReference type="InterPro" id="IPR001680">
    <property type="entry name" value="WD40_rpt"/>
</dbReference>
<gene>
    <name evidence="2" type="ORF">ECRASSUSDP1_LOCUS12471</name>
</gene>
<accession>A0AAD1UKP5</accession>
<dbReference type="SMART" id="SM00320">
    <property type="entry name" value="WD40"/>
    <property type="match status" value="6"/>
</dbReference>
<keyword evidence="3" id="KW-1185">Reference proteome</keyword>
<feature type="region of interest" description="Disordered" evidence="1">
    <location>
        <begin position="1"/>
        <end position="36"/>
    </location>
</feature>
<sequence length="376" mass="42146">MENELEEVTEEIKRVEDEEIEEEKEEEEPEMDEEERKALELNEHLEMMASKPIPKKYGAKTTFQVGSDEDHKEVFSAEFGVEDKYLAAALSDSTLCIYNLINSKLAQSISYVPSGIGEVARGMSVKWLKNSILCAFSDGVINEYSCPIGKQLSTITEEGNQTFVLDVDPYNEKFCTGGKDYRVRVYDGETKDCLLKMIPVDSKEPGHAQRVFAMTYKKDDPNCVITGGWDKTLQIHDIRKGGPVGYIFGPDLSSNAIDIHDNTIVTGSYRGKNPLQVWDLRKKELLYNIEWDYSGEASESSYLNCASFTHNGDIIIAGGKGEEIKYFEIDKDDDIPSYSLMGKQSGFNDSILCCAFAKTSNNYVVGTADGMIKIFN</sequence>
<dbReference type="Proteomes" id="UP001295684">
    <property type="component" value="Unassembled WGS sequence"/>
</dbReference>
<feature type="compositionally biased region" description="Acidic residues" evidence="1">
    <location>
        <begin position="17"/>
        <end position="33"/>
    </location>
</feature>
<dbReference type="Pfam" id="PF00400">
    <property type="entry name" value="WD40"/>
    <property type="match status" value="2"/>
</dbReference>
<dbReference type="Gene3D" id="2.130.10.10">
    <property type="entry name" value="YVTN repeat-like/Quinoprotein amine dehydrogenase"/>
    <property type="match status" value="2"/>
</dbReference>
<protein>
    <submittedName>
        <fullName evidence="2">Uncharacterized protein</fullName>
    </submittedName>
</protein>
<dbReference type="AlphaFoldDB" id="A0AAD1UKP5"/>
<comment type="caution">
    <text evidence="2">The sequence shown here is derived from an EMBL/GenBank/DDBJ whole genome shotgun (WGS) entry which is preliminary data.</text>
</comment>
<evidence type="ECO:0000313" key="3">
    <source>
        <dbReference type="Proteomes" id="UP001295684"/>
    </source>
</evidence>
<evidence type="ECO:0000256" key="1">
    <source>
        <dbReference type="SAM" id="MobiDB-lite"/>
    </source>
</evidence>
<dbReference type="PANTHER" id="PTHR47822">
    <property type="entry name" value="CARBOHYDRATE BINDING DOMAIN CONTAINING PROTEIN"/>
    <property type="match status" value="1"/>
</dbReference>
<dbReference type="InterPro" id="IPR036322">
    <property type="entry name" value="WD40_repeat_dom_sf"/>
</dbReference>
<organism evidence="2 3">
    <name type="scientific">Euplotes crassus</name>
    <dbReference type="NCBI Taxonomy" id="5936"/>
    <lineage>
        <taxon>Eukaryota</taxon>
        <taxon>Sar</taxon>
        <taxon>Alveolata</taxon>
        <taxon>Ciliophora</taxon>
        <taxon>Intramacronucleata</taxon>
        <taxon>Spirotrichea</taxon>
        <taxon>Hypotrichia</taxon>
        <taxon>Euplotida</taxon>
        <taxon>Euplotidae</taxon>
        <taxon>Moneuplotes</taxon>
    </lineage>
</organism>
<dbReference type="SUPFAM" id="SSF50978">
    <property type="entry name" value="WD40 repeat-like"/>
    <property type="match status" value="1"/>
</dbReference>
<name>A0AAD1UKP5_EUPCR</name>
<proteinExistence type="predicted"/>
<reference evidence="2" key="1">
    <citation type="submission" date="2023-07" db="EMBL/GenBank/DDBJ databases">
        <authorList>
            <consortium name="AG Swart"/>
            <person name="Singh M."/>
            <person name="Singh A."/>
            <person name="Seah K."/>
            <person name="Emmerich C."/>
        </authorList>
    </citation>
    <scope>NUCLEOTIDE SEQUENCE</scope>
    <source>
        <strain evidence="2">DP1</strain>
    </source>
</reference>
<evidence type="ECO:0000313" key="2">
    <source>
        <dbReference type="EMBL" id="CAI2371151.1"/>
    </source>
</evidence>
<dbReference type="InterPro" id="IPR015943">
    <property type="entry name" value="WD40/YVTN_repeat-like_dom_sf"/>
</dbReference>
<dbReference type="PANTHER" id="PTHR47822:SF2">
    <property type="entry name" value="F-BOX AND WD-40 DOMAIN PROTEIN 7"/>
    <property type="match status" value="1"/>
</dbReference>